<comment type="caution">
    <text evidence="3">The sequence shown here is derived from an EMBL/GenBank/DDBJ whole genome shotgun (WGS) entry which is preliminary data.</text>
</comment>
<dbReference type="AlphaFoldDB" id="A0A8J2WQU1"/>
<protein>
    <recommendedName>
        <fullName evidence="2">NPAS4 bHLH domain-containing protein</fullName>
    </recommendedName>
</protein>
<dbReference type="EMBL" id="CAKKLH010000281">
    <property type="protein sequence ID" value="CAH0108015.1"/>
    <property type="molecule type" value="Genomic_DNA"/>
</dbReference>
<dbReference type="Proteomes" id="UP000789390">
    <property type="component" value="Unassembled WGS sequence"/>
</dbReference>
<evidence type="ECO:0000313" key="3">
    <source>
        <dbReference type="EMBL" id="CAH0108015.1"/>
    </source>
</evidence>
<feature type="domain" description="NPAS4 bHLH" evidence="2">
    <location>
        <begin position="98"/>
        <end position="140"/>
    </location>
</feature>
<evidence type="ECO:0000256" key="1">
    <source>
        <dbReference type="ARBA" id="ARBA00023125"/>
    </source>
</evidence>
<dbReference type="InterPro" id="IPR056192">
    <property type="entry name" value="bHLH_NPAS4"/>
</dbReference>
<keyword evidence="4" id="KW-1185">Reference proteome</keyword>
<keyword evidence="1" id="KW-0238">DNA-binding</keyword>
<sequence>MSTGVIPTDDYNLVSLSAVPVPTTTVVIFKIYDSYITARMSISNESVSLNHERVDYVIYSLKSCEFFCLPVATNGKYGAEEHFETAIVLVHRSFDASKSTKGASKLRRDLINTEIGHLRDLLPLPASTRQRLSQLQLMALVTTKAFLSLSSVGNECLMIPRLSLCPAASNKQWRRIEPTTLKKKTRRSYVAIEKTPRLGDATSRPE</sequence>
<dbReference type="Pfam" id="PF23183">
    <property type="entry name" value="bHLH_NPAS4"/>
    <property type="match status" value="1"/>
</dbReference>
<evidence type="ECO:0000259" key="2">
    <source>
        <dbReference type="Pfam" id="PF23183"/>
    </source>
</evidence>
<name>A0A8J2WQU1_9CRUS</name>
<evidence type="ECO:0000313" key="4">
    <source>
        <dbReference type="Proteomes" id="UP000789390"/>
    </source>
</evidence>
<reference evidence="3" key="1">
    <citation type="submission" date="2021-11" db="EMBL/GenBank/DDBJ databases">
        <authorList>
            <person name="Schell T."/>
        </authorList>
    </citation>
    <scope>NUCLEOTIDE SEQUENCE</scope>
    <source>
        <strain evidence="3">M5</strain>
    </source>
</reference>
<organism evidence="3 4">
    <name type="scientific">Daphnia galeata</name>
    <dbReference type="NCBI Taxonomy" id="27404"/>
    <lineage>
        <taxon>Eukaryota</taxon>
        <taxon>Metazoa</taxon>
        <taxon>Ecdysozoa</taxon>
        <taxon>Arthropoda</taxon>
        <taxon>Crustacea</taxon>
        <taxon>Branchiopoda</taxon>
        <taxon>Diplostraca</taxon>
        <taxon>Cladocera</taxon>
        <taxon>Anomopoda</taxon>
        <taxon>Daphniidae</taxon>
        <taxon>Daphnia</taxon>
    </lineage>
</organism>
<dbReference type="GO" id="GO:0003677">
    <property type="term" value="F:DNA binding"/>
    <property type="evidence" value="ECO:0007669"/>
    <property type="project" value="UniProtKB-KW"/>
</dbReference>
<proteinExistence type="predicted"/>
<gene>
    <name evidence="3" type="ORF">DGAL_LOCUS11379</name>
</gene>
<dbReference type="OrthoDB" id="9978016at2759"/>
<accession>A0A8J2WQU1</accession>